<name>A0A9W9NNU0_9EURO</name>
<evidence type="ECO:0000256" key="1">
    <source>
        <dbReference type="SAM" id="MobiDB-lite"/>
    </source>
</evidence>
<accession>A0A9W9NNU0</accession>
<feature type="region of interest" description="Disordered" evidence="1">
    <location>
        <begin position="188"/>
        <end position="213"/>
    </location>
</feature>
<dbReference type="GeneID" id="83204518"/>
<sequence>MYESIASLDLHRLSRQNLQKHYESDEEDASESDGGPDLVPSLVGSQRADTLDSDLSADENSHMDLDSDGEEQEEPLFSSYSSKRPRPVSMDTIKRRSDVTFQDNTHVFDPEKEMILELPSPESSPGLSSSLFLPRSVYTPSATHSSTQRARSASPSSIFSMESAEIQVAQQITLLQPPTRPTLVFINALGSRSKSSKPRPTNARSRGNARNRESRVFDGRLETGFDFPRVIDMKPPTPPASVSSGTDRKSSTTSAPDMLTVPEEGGPINAQTAPYRPASPRARPQSIYQPRPRTADLDQPLPSQLVQTRARHITETVRPSAVRTNSNTSVLSHSHSPAPSLSGSPYIDTLRQGYMPECYSEAGISRTASPVSIASSPPSSTYTLSSTRDWQPGHSSHSLPPRPQVLRRSGRKHSAASSVHSLASVRSEINLQAPAPGTTFYSQKMSQSSYDSDFGRKPSQLRHGRHNSSATIARGFMGLRFGKKGSNKA</sequence>
<dbReference type="EMBL" id="JAPQKS010000006">
    <property type="protein sequence ID" value="KAJ5223377.1"/>
    <property type="molecule type" value="Genomic_DNA"/>
</dbReference>
<feature type="compositionally biased region" description="Low complexity" evidence="1">
    <location>
        <begin position="368"/>
        <end position="387"/>
    </location>
</feature>
<dbReference type="OrthoDB" id="4493237at2759"/>
<gene>
    <name evidence="2" type="ORF">N7468_007919</name>
</gene>
<proteinExistence type="predicted"/>
<protein>
    <submittedName>
        <fullName evidence="2">Uncharacterized protein</fullName>
    </submittedName>
</protein>
<reference evidence="2" key="2">
    <citation type="journal article" date="2023" name="IMA Fungus">
        <title>Comparative genomic study of the Penicillium genus elucidates a diverse pangenome and 15 lateral gene transfer events.</title>
        <authorList>
            <person name="Petersen C."/>
            <person name="Sorensen T."/>
            <person name="Nielsen M.R."/>
            <person name="Sondergaard T.E."/>
            <person name="Sorensen J.L."/>
            <person name="Fitzpatrick D.A."/>
            <person name="Frisvad J.C."/>
            <person name="Nielsen K.L."/>
        </authorList>
    </citation>
    <scope>NUCLEOTIDE SEQUENCE</scope>
    <source>
        <strain evidence="2">IBT 19713</strain>
    </source>
</reference>
<dbReference type="RefSeq" id="XP_058327560.1">
    <property type="nucleotide sequence ID" value="XM_058477215.1"/>
</dbReference>
<keyword evidence="3" id="KW-1185">Reference proteome</keyword>
<feature type="compositionally biased region" description="Low complexity" evidence="1">
    <location>
        <begin position="329"/>
        <end position="344"/>
    </location>
</feature>
<comment type="caution">
    <text evidence="2">The sequence shown here is derived from an EMBL/GenBank/DDBJ whole genome shotgun (WGS) entry which is preliminary data.</text>
</comment>
<dbReference type="Proteomes" id="UP001150941">
    <property type="component" value="Unassembled WGS sequence"/>
</dbReference>
<feature type="region of interest" description="Disordered" evidence="1">
    <location>
        <begin position="436"/>
        <end position="469"/>
    </location>
</feature>
<feature type="compositionally biased region" description="Polar residues" evidence="1">
    <location>
        <begin position="439"/>
        <end position="451"/>
    </location>
</feature>
<feature type="compositionally biased region" description="Low complexity" evidence="1">
    <location>
        <begin position="273"/>
        <end position="284"/>
    </location>
</feature>
<feature type="region of interest" description="Disordered" evidence="1">
    <location>
        <begin position="228"/>
        <end position="299"/>
    </location>
</feature>
<feature type="region of interest" description="Disordered" evidence="1">
    <location>
        <begin position="318"/>
        <end position="344"/>
    </location>
</feature>
<feature type="compositionally biased region" description="Polar residues" evidence="1">
    <location>
        <begin position="240"/>
        <end position="255"/>
    </location>
</feature>
<feature type="region of interest" description="Disordered" evidence="1">
    <location>
        <begin position="1"/>
        <end position="89"/>
    </location>
</feature>
<dbReference type="AlphaFoldDB" id="A0A9W9NNU0"/>
<evidence type="ECO:0000313" key="2">
    <source>
        <dbReference type="EMBL" id="KAJ5223377.1"/>
    </source>
</evidence>
<reference evidence="2" key="1">
    <citation type="submission" date="2022-11" db="EMBL/GenBank/DDBJ databases">
        <authorList>
            <person name="Petersen C."/>
        </authorList>
    </citation>
    <scope>NUCLEOTIDE SEQUENCE</scope>
    <source>
        <strain evidence="2">IBT 19713</strain>
    </source>
</reference>
<organism evidence="2 3">
    <name type="scientific">Penicillium chermesinum</name>
    <dbReference type="NCBI Taxonomy" id="63820"/>
    <lineage>
        <taxon>Eukaryota</taxon>
        <taxon>Fungi</taxon>
        <taxon>Dikarya</taxon>
        <taxon>Ascomycota</taxon>
        <taxon>Pezizomycotina</taxon>
        <taxon>Eurotiomycetes</taxon>
        <taxon>Eurotiomycetidae</taxon>
        <taxon>Eurotiales</taxon>
        <taxon>Aspergillaceae</taxon>
        <taxon>Penicillium</taxon>
    </lineage>
</organism>
<feature type="compositionally biased region" description="Polar residues" evidence="1">
    <location>
        <begin position="190"/>
        <end position="205"/>
    </location>
</feature>
<evidence type="ECO:0000313" key="3">
    <source>
        <dbReference type="Proteomes" id="UP001150941"/>
    </source>
</evidence>
<feature type="region of interest" description="Disordered" evidence="1">
    <location>
        <begin position="367"/>
        <end position="421"/>
    </location>
</feature>